<feature type="transmembrane region" description="Helical" evidence="8">
    <location>
        <begin position="112"/>
        <end position="135"/>
    </location>
</feature>
<keyword evidence="3" id="KW-0813">Transport</keyword>
<feature type="transmembrane region" description="Helical" evidence="8">
    <location>
        <begin position="12"/>
        <end position="29"/>
    </location>
</feature>
<dbReference type="GO" id="GO:0015267">
    <property type="term" value="F:channel activity"/>
    <property type="evidence" value="ECO:0007669"/>
    <property type="project" value="InterPro"/>
</dbReference>
<feature type="non-terminal residue" evidence="9">
    <location>
        <position position="307"/>
    </location>
</feature>
<dbReference type="InterPro" id="IPR023265">
    <property type="entry name" value="Aquaporin_12"/>
</dbReference>
<keyword evidence="7 8" id="KW-0472">Membrane</keyword>
<evidence type="ECO:0000256" key="4">
    <source>
        <dbReference type="ARBA" id="ARBA00022692"/>
    </source>
</evidence>
<dbReference type="PANTHER" id="PTHR21191">
    <property type="entry name" value="AQUAPORIN"/>
    <property type="match status" value="1"/>
</dbReference>
<dbReference type="PRINTS" id="PR02025">
    <property type="entry name" value="AQUAPORIN12"/>
</dbReference>
<evidence type="ECO:0000256" key="2">
    <source>
        <dbReference type="ARBA" id="ARBA00005900"/>
    </source>
</evidence>
<dbReference type="PANTHER" id="PTHR21191:SF8">
    <property type="entry name" value="AQUAPORIN-12A-RELATED"/>
    <property type="match status" value="1"/>
</dbReference>
<comment type="subcellular location">
    <subcellularLocation>
        <location evidence="1">Membrane</location>
        <topology evidence="1">Multi-pass membrane protein</topology>
    </subcellularLocation>
</comment>
<protein>
    <recommendedName>
        <fullName evidence="11">Aquaporin</fullName>
    </recommendedName>
</protein>
<dbReference type="GO" id="GO:0005737">
    <property type="term" value="C:cytoplasm"/>
    <property type="evidence" value="ECO:0007669"/>
    <property type="project" value="TreeGrafter"/>
</dbReference>
<evidence type="ECO:0000256" key="3">
    <source>
        <dbReference type="ARBA" id="ARBA00022448"/>
    </source>
</evidence>
<proteinExistence type="inferred from homology"/>
<evidence type="ECO:0000256" key="5">
    <source>
        <dbReference type="ARBA" id="ARBA00022737"/>
    </source>
</evidence>
<evidence type="ECO:0000256" key="8">
    <source>
        <dbReference type="SAM" id="Phobius"/>
    </source>
</evidence>
<dbReference type="GO" id="GO:0016020">
    <property type="term" value="C:membrane"/>
    <property type="evidence" value="ECO:0007669"/>
    <property type="project" value="UniProtKB-SubCell"/>
</dbReference>
<dbReference type="EMBL" id="JAROKS010000002">
    <property type="protein sequence ID" value="KAK1806067.1"/>
    <property type="molecule type" value="Genomic_DNA"/>
</dbReference>
<dbReference type="AlphaFoldDB" id="A0AAD8ZVC4"/>
<dbReference type="Pfam" id="PF00230">
    <property type="entry name" value="MIP"/>
    <property type="match status" value="1"/>
</dbReference>
<dbReference type="FunFam" id="1.20.1080.10:FF:000018">
    <property type="entry name" value="Aquaporin"/>
    <property type="match status" value="1"/>
</dbReference>
<evidence type="ECO:0000256" key="1">
    <source>
        <dbReference type="ARBA" id="ARBA00004141"/>
    </source>
</evidence>
<dbReference type="Gene3D" id="1.20.1080.10">
    <property type="entry name" value="Glycerol uptake facilitator protein"/>
    <property type="match status" value="1"/>
</dbReference>
<keyword evidence="6 8" id="KW-1133">Transmembrane helix</keyword>
<dbReference type="InterPro" id="IPR023271">
    <property type="entry name" value="Aquaporin-like"/>
</dbReference>
<gene>
    <name evidence="9" type="ORF">P4O66_013114</name>
</gene>
<keyword evidence="5" id="KW-0677">Repeat</keyword>
<evidence type="ECO:0000256" key="6">
    <source>
        <dbReference type="ARBA" id="ARBA00022989"/>
    </source>
</evidence>
<dbReference type="Proteomes" id="UP001239994">
    <property type="component" value="Unassembled WGS sequence"/>
</dbReference>
<dbReference type="InterPro" id="IPR051883">
    <property type="entry name" value="AQP11/12_channel"/>
</dbReference>
<accession>A0AAD8ZVC4</accession>
<name>A0AAD8ZVC4_9TELE</name>
<comment type="similarity">
    <text evidence="2">Belongs to the MIP/aquaporin (TC 1.A.8) family. AQP11/AQP12 subfamily.</text>
</comment>
<feature type="transmembrane region" description="Helical" evidence="8">
    <location>
        <begin position="73"/>
        <end position="91"/>
    </location>
</feature>
<sequence length="307" mass="33565">TQGIMSVLNITLGYFIAIMAISACTRALVAWQWPKWSFLAEFIAAFSLAASRLEVQTISEVGQWAVGLGPDVTLTLLFLTITVHAVIMQGVSGNPSVTVMRFLQKDGEAVAVLLSLASQLAGAQLALLLAGWYWAMELTDMHMLKNLMAAECSTSLRVPLIQGATAEAVSALIFHLAHLSLEHRSQLLQIPSLTLLLTFLHYAGSNYTSAYVNPSLASALTFTCPGHTFLEYVLVYWLGPLIGRLLSTGPNSDQPFMMNALRISYMHDPGLAALHREHPCAFHQEPALLKKNTLPFAKGENVCRIER</sequence>
<keyword evidence="4 8" id="KW-0812">Transmembrane</keyword>
<evidence type="ECO:0000256" key="7">
    <source>
        <dbReference type="ARBA" id="ARBA00023136"/>
    </source>
</evidence>
<comment type="caution">
    <text evidence="9">The sequence shown here is derived from an EMBL/GenBank/DDBJ whole genome shotgun (WGS) entry which is preliminary data.</text>
</comment>
<keyword evidence="10" id="KW-1185">Reference proteome</keyword>
<evidence type="ECO:0008006" key="11">
    <source>
        <dbReference type="Google" id="ProtNLM"/>
    </source>
</evidence>
<reference evidence="9" key="1">
    <citation type="submission" date="2023-03" db="EMBL/GenBank/DDBJ databases">
        <title>Electrophorus voltai genome.</title>
        <authorList>
            <person name="Bian C."/>
        </authorList>
    </citation>
    <scope>NUCLEOTIDE SEQUENCE</scope>
    <source>
        <strain evidence="9">CB-2022</strain>
        <tissue evidence="9">Muscle</tissue>
    </source>
</reference>
<organism evidence="9 10">
    <name type="scientific">Electrophorus voltai</name>
    <dbReference type="NCBI Taxonomy" id="2609070"/>
    <lineage>
        <taxon>Eukaryota</taxon>
        <taxon>Metazoa</taxon>
        <taxon>Chordata</taxon>
        <taxon>Craniata</taxon>
        <taxon>Vertebrata</taxon>
        <taxon>Euteleostomi</taxon>
        <taxon>Actinopterygii</taxon>
        <taxon>Neopterygii</taxon>
        <taxon>Teleostei</taxon>
        <taxon>Ostariophysi</taxon>
        <taxon>Gymnotiformes</taxon>
        <taxon>Gymnotoidei</taxon>
        <taxon>Gymnotidae</taxon>
        <taxon>Electrophorus</taxon>
    </lineage>
</organism>
<feature type="non-terminal residue" evidence="9">
    <location>
        <position position="1"/>
    </location>
</feature>
<dbReference type="InterPro" id="IPR000425">
    <property type="entry name" value="MIP"/>
</dbReference>
<evidence type="ECO:0000313" key="10">
    <source>
        <dbReference type="Proteomes" id="UP001239994"/>
    </source>
</evidence>
<evidence type="ECO:0000313" key="9">
    <source>
        <dbReference type="EMBL" id="KAK1806067.1"/>
    </source>
</evidence>
<dbReference type="SUPFAM" id="SSF81338">
    <property type="entry name" value="Aquaporin-like"/>
    <property type="match status" value="1"/>
</dbReference>